<keyword evidence="1" id="KW-0472">Membrane</keyword>
<dbReference type="EMBL" id="LFZO01000344">
    <property type="protein sequence ID" value="KXT09424.1"/>
    <property type="molecule type" value="Genomic_DNA"/>
</dbReference>
<sequence>MRDDCSKIHIRRSSASATRSRVLAEMEVLQDEAVPCDARLANRLPDEDLHESDGAQSPSTAAREAYGPYGEVSFLGVMFRRDDSFHFSSSGVAVVPLFLFFPFPLHTYLVEMSPLMIIGLHAGEESALHRAVFDLLCHSFGAGIGAIFAGFTFFISFSAVCDGLKKNGQVVALKPRGLHEMVPLPPFDDCLDWWSKWRNRGGKVAEEQAANSDVCNGLWHSRNQRHLTMCEDTEGGLM</sequence>
<comment type="caution">
    <text evidence="2">The sequence shown here is derived from an EMBL/GenBank/DDBJ whole genome shotgun (WGS) entry which is preliminary data.</text>
</comment>
<dbReference type="AlphaFoldDB" id="A0A139I401"/>
<feature type="transmembrane region" description="Helical" evidence="1">
    <location>
        <begin position="140"/>
        <end position="160"/>
    </location>
</feature>
<name>A0A139I401_9PEZI</name>
<feature type="transmembrane region" description="Helical" evidence="1">
    <location>
        <begin position="85"/>
        <end position="105"/>
    </location>
</feature>
<protein>
    <submittedName>
        <fullName evidence="2">Uncharacterized protein</fullName>
    </submittedName>
</protein>
<keyword evidence="1" id="KW-0812">Transmembrane</keyword>
<evidence type="ECO:0000256" key="1">
    <source>
        <dbReference type="SAM" id="Phobius"/>
    </source>
</evidence>
<organism evidence="2 3">
    <name type="scientific">Pseudocercospora musae</name>
    <dbReference type="NCBI Taxonomy" id="113226"/>
    <lineage>
        <taxon>Eukaryota</taxon>
        <taxon>Fungi</taxon>
        <taxon>Dikarya</taxon>
        <taxon>Ascomycota</taxon>
        <taxon>Pezizomycotina</taxon>
        <taxon>Dothideomycetes</taxon>
        <taxon>Dothideomycetidae</taxon>
        <taxon>Mycosphaerellales</taxon>
        <taxon>Mycosphaerellaceae</taxon>
        <taxon>Pseudocercospora</taxon>
    </lineage>
</organism>
<keyword evidence="1" id="KW-1133">Transmembrane helix</keyword>
<reference evidence="2 3" key="1">
    <citation type="submission" date="2015-07" db="EMBL/GenBank/DDBJ databases">
        <title>Comparative genomics of the Sigatoka disease complex on banana suggests a link between parallel evolutionary changes in Pseudocercospora fijiensis and Pseudocercospora eumusae and increased virulence on the banana host.</title>
        <authorList>
            <person name="Chang T.-C."/>
            <person name="Salvucci A."/>
            <person name="Crous P.W."/>
            <person name="Stergiopoulos I."/>
        </authorList>
    </citation>
    <scope>NUCLEOTIDE SEQUENCE [LARGE SCALE GENOMIC DNA]</scope>
    <source>
        <strain evidence="2 3">CBS 116634</strain>
    </source>
</reference>
<evidence type="ECO:0000313" key="3">
    <source>
        <dbReference type="Proteomes" id="UP000073492"/>
    </source>
</evidence>
<proteinExistence type="predicted"/>
<keyword evidence="3" id="KW-1185">Reference proteome</keyword>
<evidence type="ECO:0000313" key="2">
    <source>
        <dbReference type="EMBL" id="KXT09424.1"/>
    </source>
</evidence>
<dbReference type="Proteomes" id="UP000073492">
    <property type="component" value="Unassembled WGS sequence"/>
</dbReference>
<gene>
    <name evidence="2" type="ORF">AC579_2527</name>
</gene>
<accession>A0A139I401</accession>